<dbReference type="GeneID" id="32408188"/>
<reference evidence="2 3" key="1">
    <citation type="submission" date="2016-02" db="EMBL/GenBank/DDBJ databases">
        <title>Complete genome sequence of Geobacillus subterraneus KCTC 3922T.</title>
        <authorList>
            <person name="Lee D.-W."/>
            <person name="Lee Y.-J."/>
            <person name="Lee S.-J."/>
            <person name="Park G.-S."/>
            <person name="Lee S.-J."/>
            <person name="Shin J.-H."/>
        </authorList>
    </citation>
    <scope>NUCLEOTIDE SEQUENCE [LARGE SCALE GENOMIC DNA]</scope>
    <source>
        <strain evidence="2 3">KCTC 3922</strain>
    </source>
</reference>
<dbReference type="Pfam" id="PF26226">
    <property type="entry name" value="DUF8052"/>
    <property type="match status" value="1"/>
</dbReference>
<dbReference type="InterPro" id="IPR058365">
    <property type="entry name" value="DUF8052"/>
</dbReference>
<protein>
    <recommendedName>
        <fullName evidence="1">DUF8052 domain-containing protein</fullName>
    </recommendedName>
</protein>
<accession>A0ABN4NIW0</accession>
<evidence type="ECO:0000259" key="1">
    <source>
        <dbReference type="Pfam" id="PF26226"/>
    </source>
</evidence>
<name>A0ABN4NIW0_9BACL</name>
<sequence>MVGDRLTRFARELANKFTLYFDVYRDEQPSDFPLSFIAHYKRRDERYMVMKKIKVYGVENQQLVFAAVANEPVSLEFVRRFQDVIDQHKHRFIQEDAEHMSTIVLGLIVAEGALDKAVLKEVRKFRKVKFLKFGWHGWVETYVAILHPDQKTVHIHPKGRSFVKSIETLMREDKISL</sequence>
<dbReference type="RefSeq" id="WP_063166828.1">
    <property type="nucleotide sequence ID" value="NZ_CP014342.1"/>
</dbReference>
<evidence type="ECO:0000313" key="2">
    <source>
        <dbReference type="EMBL" id="AMX84648.1"/>
    </source>
</evidence>
<feature type="domain" description="DUF8052" evidence="1">
    <location>
        <begin position="9"/>
        <end position="167"/>
    </location>
</feature>
<evidence type="ECO:0000313" key="3">
    <source>
        <dbReference type="Proteomes" id="UP000076226"/>
    </source>
</evidence>
<organism evidence="2 3">
    <name type="scientific">Geobacillus subterraneus</name>
    <dbReference type="NCBI Taxonomy" id="129338"/>
    <lineage>
        <taxon>Bacteria</taxon>
        <taxon>Bacillati</taxon>
        <taxon>Bacillota</taxon>
        <taxon>Bacilli</taxon>
        <taxon>Bacillales</taxon>
        <taxon>Anoxybacillaceae</taxon>
        <taxon>Geobacillus</taxon>
    </lineage>
</organism>
<dbReference type="EMBL" id="CP014342">
    <property type="protein sequence ID" value="AMX84648.1"/>
    <property type="molecule type" value="Genomic_DNA"/>
</dbReference>
<gene>
    <name evidence="2" type="ORF">GS3922_13885</name>
</gene>
<dbReference type="Proteomes" id="UP000076226">
    <property type="component" value="Chromosome"/>
</dbReference>
<keyword evidence="3" id="KW-1185">Reference proteome</keyword>
<proteinExistence type="predicted"/>